<keyword evidence="1" id="KW-1133">Transmembrane helix</keyword>
<protein>
    <submittedName>
        <fullName evidence="2">Uncharacterized protein</fullName>
    </submittedName>
</protein>
<dbReference type="AlphaFoldDB" id="F9FW56"/>
<proteinExistence type="predicted"/>
<comment type="caution">
    <text evidence="2">The sequence shown here is derived from an EMBL/GenBank/DDBJ whole genome shotgun (WGS) entry which is preliminary data.</text>
</comment>
<keyword evidence="1" id="KW-0812">Transmembrane</keyword>
<accession>F9FW56</accession>
<gene>
    <name evidence="2" type="ORF">FOXB_10637</name>
</gene>
<evidence type="ECO:0000256" key="1">
    <source>
        <dbReference type="SAM" id="Phobius"/>
    </source>
</evidence>
<dbReference type="STRING" id="660025.F9FW56"/>
<keyword evidence="1" id="KW-0472">Membrane</keyword>
<reference evidence="2" key="1">
    <citation type="journal article" date="2012" name="Mol. Plant Microbe Interact.">
        <title>A highly conserved effector in Fusarium oxysporum is required for full virulence on Arabidopsis.</title>
        <authorList>
            <person name="Thatcher L.F."/>
            <person name="Gardiner D.M."/>
            <person name="Kazan K."/>
            <person name="Manners J."/>
        </authorList>
    </citation>
    <scope>NUCLEOTIDE SEQUENCE [LARGE SCALE GENOMIC DNA]</scope>
    <source>
        <strain evidence="2">Fo5176</strain>
    </source>
</reference>
<feature type="transmembrane region" description="Helical" evidence="1">
    <location>
        <begin position="93"/>
        <end position="118"/>
    </location>
</feature>
<dbReference type="PaxDb" id="5507-FOXG_01864P0"/>
<name>F9FW56_FUSOF</name>
<evidence type="ECO:0000313" key="2">
    <source>
        <dbReference type="EMBL" id="EGU78848.1"/>
    </source>
</evidence>
<sequence length="488" mass="51826">MKVPLRFRPGAIQDRSLLHKFGRIVCRVSNHFATLQLKSPEFNKRPYSIRSTVLLTINFDPMADLMDSEKGEGQIPRMSGDSKKKRSPFFVKLLVAFVLIICAIPVMFGMGVVGAVYANLKFFHDQERGTVDFLSSDQVHNVARHLESTGASYPISTKTALSTIYGVSYTSNADVVTEVATVTGTRYVTVPGEALSVSVTTRESTTEYCEVQVVTMTESYTVTVPNDMASQDSSGDAVGATVTGNPQTVTENETDFSLTSGPSDAIVTGNPQTVTENETDFSLTSGPSDAIVTGNPQTVTESKTDFSLTVGSSDALTTASPETITKTFEVSSPLPKPHTTITIQSLYPPREGLSTVTQYTTVEKTITAPDSFITVTLTSKCPECSPIVSVSPSSSSTTTVYETAGVPPTSTTTIMVPPPAYPPYPTANNTLLPGLSGSVTVVPTVPTTTPVVVSGGTKKPEPRGWGGTSGTTNLSCTVMLVAIIMFAL</sequence>
<dbReference type="OrthoDB" id="4940504at2759"/>
<organism evidence="2">
    <name type="scientific">Fusarium oxysporum (strain Fo5176)</name>
    <name type="common">Fusarium vascular wilt</name>
    <dbReference type="NCBI Taxonomy" id="660025"/>
    <lineage>
        <taxon>Eukaryota</taxon>
        <taxon>Fungi</taxon>
        <taxon>Dikarya</taxon>
        <taxon>Ascomycota</taxon>
        <taxon>Pezizomycotina</taxon>
        <taxon>Sordariomycetes</taxon>
        <taxon>Hypocreomycetidae</taxon>
        <taxon>Hypocreales</taxon>
        <taxon>Nectriaceae</taxon>
        <taxon>Fusarium</taxon>
        <taxon>Fusarium oxysporum species complex</taxon>
    </lineage>
</organism>
<dbReference type="EMBL" id="AFQF01002733">
    <property type="protein sequence ID" value="EGU78848.1"/>
    <property type="molecule type" value="Genomic_DNA"/>
</dbReference>